<dbReference type="Gene3D" id="2.60.40.420">
    <property type="entry name" value="Cupredoxins - blue copper proteins"/>
    <property type="match status" value="1"/>
</dbReference>
<dbReference type="Gramene" id="TVU11706">
    <property type="protein sequence ID" value="TVU11706"/>
    <property type="gene ID" value="EJB05_45308"/>
</dbReference>
<feature type="domain" description="Phytocyanin" evidence="6">
    <location>
        <begin position="38"/>
        <end position="136"/>
    </location>
</feature>
<dbReference type="SUPFAM" id="SSF49503">
    <property type="entry name" value="Cupredoxins"/>
    <property type="match status" value="1"/>
</dbReference>
<evidence type="ECO:0000313" key="7">
    <source>
        <dbReference type="EMBL" id="TVU11706.1"/>
    </source>
</evidence>
<dbReference type="Pfam" id="PF02298">
    <property type="entry name" value="Cu_bind_like"/>
    <property type="match status" value="1"/>
</dbReference>
<dbReference type="FunFam" id="2.60.40.420:FF:000013">
    <property type="entry name" value="basic blue protein-like"/>
    <property type="match status" value="1"/>
</dbReference>
<dbReference type="Proteomes" id="UP000324897">
    <property type="component" value="Chromosome 3"/>
</dbReference>
<dbReference type="PROSITE" id="PS51485">
    <property type="entry name" value="PHYTOCYANIN"/>
    <property type="match status" value="1"/>
</dbReference>
<evidence type="ECO:0000256" key="5">
    <source>
        <dbReference type="SAM" id="SignalP"/>
    </source>
</evidence>
<dbReference type="OrthoDB" id="1934652at2759"/>
<evidence type="ECO:0000313" key="8">
    <source>
        <dbReference type="Proteomes" id="UP000324897"/>
    </source>
</evidence>
<proteinExistence type="predicted"/>
<dbReference type="GO" id="GO:0009055">
    <property type="term" value="F:electron transfer activity"/>
    <property type="evidence" value="ECO:0007669"/>
    <property type="project" value="InterPro"/>
</dbReference>
<evidence type="ECO:0000256" key="2">
    <source>
        <dbReference type="ARBA" id="ARBA00023008"/>
    </source>
</evidence>
<keyword evidence="2" id="KW-0186">Copper</keyword>
<organism evidence="7 8">
    <name type="scientific">Eragrostis curvula</name>
    <name type="common">weeping love grass</name>
    <dbReference type="NCBI Taxonomy" id="38414"/>
    <lineage>
        <taxon>Eukaryota</taxon>
        <taxon>Viridiplantae</taxon>
        <taxon>Streptophyta</taxon>
        <taxon>Embryophyta</taxon>
        <taxon>Tracheophyta</taxon>
        <taxon>Spermatophyta</taxon>
        <taxon>Magnoliopsida</taxon>
        <taxon>Liliopsida</taxon>
        <taxon>Poales</taxon>
        <taxon>Poaceae</taxon>
        <taxon>PACMAD clade</taxon>
        <taxon>Chloridoideae</taxon>
        <taxon>Eragrostideae</taxon>
        <taxon>Eragrostidinae</taxon>
        <taxon>Eragrostis</taxon>
    </lineage>
</organism>
<dbReference type="InterPro" id="IPR008972">
    <property type="entry name" value="Cupredoxin"/>
</dbReference>
<reference evidence="7 8" key="1">
    <citation type="journal article" date="2019" name="Sci. Rep.">
        <title>A high-quality genome of Eragrostis curvula grass provides insights into Poaceae evolution and supports new strategies to enhance forage quality.</title>
        <authorList>
            <person name="Carballo J."/>
            <person name="Santos B.A.C.M."/>
            <person name="Zappacosta D."/>
            <person name="Garbus I."/>
            <person name="Selva J.P."/>
            <person name="Gallo C.A."/>
            <person name="Diaz A."/>
            <person name="Albertini E."/>
            <person name="Caccamo M."/>
            <person name="Echenique V."/>
        </authorList>
    </citation>
    <scope>NUCLEOTIDE SEQUENCE [LARGE SCALE GENOMIC DNA]</scope>
    <source>
        <strain evidence="8">cv. Victoria</strain>
        <tissue evidence="7">Leaf</tissue>
    </source>
</reference>
<dbReference type="PANTHER" id="PTHR33021:SF208">
    <property type="entry name" value="OS06G0266400 PROTEIN"/>
    <property type="match status" value="1"/>
</dbReference>
<keyword evidence="8" id="KW-1185">Reference proteome</keyword>
<dbReference type="InterPro" id="IPR028871">
    <property type="entry name" value="BlueCu_1_BS"/>
</dbReference>
<gene>
    <name evidence="7" type="ORF">EJB05_45308</name>
</gene>
<dbReference type="GO" id="GO:0046872">
    <property type="term" value="F:metal ion binding"/>
    <property type="evidence" value="ECO:0007669"/>
    <property type="project" value="UniProtKB-KW"/>
</dbReference>
<accession>A0A5J9TJV8</accession>
<dbReference type="PANTHER" id="PTHR33021">
    <property type="entry name" value="BLUE COPPER PROTEIN"/>
    <property type="match status" value="1"/>
</dbReference>
<dbReference type="AlphaFoldDB" id="A0A5J9TJV8"/>
<name>A0A5J9TJV8_9POAL</name>
<evidence type="ECO:0000256" key="1">
    <source>
        <dbReference type="ARBA" id="ARBA00022723"/>
    </source>
</evidence>
<dbReference type="GO" id="GO:0005886">
    <property type="term" value="C:plasma membrane"/>
    <property type="evidence" value="ECO:0007669"/>
    <property type="project" value="TreeGrafter"/>
</dbReference>
<dbReference type="EMBL" id="RWGY01000039">
    <property type="protein sequence ID" value="TVU11706.1"/>
    <property type="molecule type" value="Genomic_DNA"/>
</dbReference>
<keyword evidence="3" id="KW-1015">Disulfide bond</keyword>
<feature type="chain" id="PRO_5023889688" description="Plantacyanin" evidence="5">
    <location>
        <begin position="37"/>
        <end position="136"/>
    </location>
</feature>
<feature type="signal peptide" evidence="5">
    <location>
        <begin position="1"/>
        <end position="36"/>
    </location>
</feature>
<evidence type="ECO:0000256" key="4">
    <source>
        <dbReference type="ARBA" id="ARBA00082491"/>
    </source>
</evidence>
<comment type="caution">
    <text evidence="7">The sequence shown here is derived from an EMBL/GenBank/DDBJ whole genome shotgun (WGS) entry which is preliminary data.</text>
</comment>
<evidence type="ECO:0000256" key="3">
    <source>
        <dbReference type="ARBA" id="ARBA00023157"/>
    </source>
</evidence>
<keyword evidence="1" id="KW-0479">Metal-binding</keyword>
<dbReference type="InterPro" id="IPR039391">
    <property type="entry name" value="Phytocyanin-like"/>
</dbReference>
<evidence type="ECO:0000259" key="6">
    <source>
        <dbReference type="PROSITE" id="PS51485"/>
    </source>
</evidence>
<keyword evidence="5" id="KW-0732">Signal</keyword>
<dbReference type="InterPro" id="IPR003245">
    <property type="entry name" value="Phytocyanin_dom"/>
</dbReference>
<protein>
    <recommendedName>
        <fullName evidence="4">Plantacyanin</fullName>
    </recommendedName>
</protein>
<dbReference type="PROSITE" id="PS00196">
    <property type="entry name" value="COPPER_BLUE"/>
    <property type="match status" value="1"/>
</dbReference>
<sequence>MAGRGRGSASGNSRAFAVAVLLCAAALLASAPAAEAGMTYIVGDGAGWTRHLETWWLAGKTFRAGDVLVFNYDKEKHNVAWVSKGGYKRCIVSPRDRSPVFTTGRDSVTLPRGTHYFICAMPGHCAAGMKLAVTAY</sequence>